<dbReference type="InterPro" id="IPR009061">
    <property type="entry name" value="DNA-bd_dom_put_sf"/>
</dbReference>
<feature type="domain" description="HTH merR-type" evidence="2">
    <location>
        <begin position="4"/>
        <end position="73"/>
    </location>
</feature>
<dbReference type="SMART" id="SM00422">
    <property type="entry name" value="HTH_MERR"/>
    <property type="match status" value="1"/>
</dbReference>
<dbReference type="Pfam" id="PF13411">
    <property type="entry name" value="MerR_1"/>
    <property type="match status" value="1"/>
</dbReference>
<dbReference type="InterPro" id="IPR047057">
    <property type="entry name" value="MerR_fam"/>
</dbReference>
<evidence type="ECO:0000256" key="1">
    <source>
        <dbReference type="ARBA" id="ARBA00023125"/>
    </source>
</evidence>
<dbReference type="GO" id="GO:0003677">
    <property type="term" value="F:DNA binding"/>
    <property type="evidence" value="ECO:0007669"/>
    <property type="project" value="UniProtKB-KW"/>
</dbReference>
<keyword evidence="4" id="KW-1185">Reference proteome</keyword>
<dbReference type="RefSeq" id="WP_307190873.1">
    <property type="nucleotide sequence ID" value="NZ_JAUSTZ010000017.1"/>
</dbReference>
<keyword evidence="1 3" id="KW-0238">DNA-binding</keyword>
<dbReference type="Gene3D" id="6.10.250.360">
    <property type="match status" value="1"/>
</dbReference>
<evidence type="ECO:0000259" key="2">
    <source>
        <dbReference type="PROSITE" id="PS50937"/>
    </source>
</evidence>
<dbReference type="PROSITE" id="PS50937">
    <property type="entry name" value="HTH_MERR_2"/>
    <property type="match status" value="1"/>
</dbReference>
<name>A0ABT9Z8L1_9BACI</name>
<dbReference type="PANTHER" id="PTHR30204:SF96">
    <property type="entry name" value="CHROMOSOME-ANCHORING PROTEIN RACA"/>
    <property type="match status" value="1"/>
</dbReference>
<accession>A0ABT9Z8L1</accession>
<dbReference type="EMBL" id="JAUSTZ010000017">
    <property type="protein sequence ID" value="MDQ0228259.1"/>
    <property type="molecule type" value="Genomic_DNA"/>
</dbReference>
<dbReference type="Gene3D" id="1.10.1660.10">
    <property type="match status" value="1"/>
</dbReference>
<evidence type="ECO:0000313" key="4">
    <source>
        <dbReference type="Proteomes" id="UP001232245"/>
    </source>
</evidence>
<organism evidence="3 4">
    <name type="scientific">Metabacillus niabensis</name>
    <dbReference type="NCBI Taxonomy" id="324854"/>
    <lineage>
        <taxon>Bacteria</taxon>
        <taxon>Bacillati</taxon>
        <taxon>Bacillota</taxon>
        <taxon>Bacilli</taxon>
        <taxon>Bacillales</taxon>
        <taxon>Bacillaceae</taxon>
        <taxon>Metabacillus</taxon>
    </lineage>
</organism>
<protein>
    <submittedName>
        <fullName evidence="3">DNA-binding transcriptional MerR regulator</fullName>
    </submittedName>
</protein>
<evidence type="ECO:0000313" key="3">
    <source>
        <dbReference type="EMBL" id="MDQ0228259.1"/>
    </source>
</evidence>
<sequence length="252" mass="29843">MKHNYSIGEFSKKTNVSIRTLHYYDELNILKPSFVSEKGRRFYSDNDLIELQKIITLKFLGFTLEEIKTLLRSNKWNLQDSLSYQKKEMMKKQQQIEKMINTLDRALHLIDQNKEVDPAIFTSLINNIQMEEEQKEWLKTILNEDRVNEIYEISDEKQKEIEKMFFNITDKLKRLFGTSPENDEVQAVVAEYIKLAEDATNTSIQKLFEELPDDIDDDPWLFPSPFTIEEEEWIAQAFEIYLKNSGVEIHGD</sequence>
<comment type="caution">
    <text evidence="3">The sequence shown here is derived from an EMBL/GenBank/DDBJ whole genome shotgun (WGS) entry which is preliminary data.</text>
</comment>
<dbReference type="CDD" id="cd01106">
    <property type="entry name" value="HTH_TipAL-Mta"/>
    <property type="match status" value="1"/>
</dbReference>
<proteinExistence type="predicted"/>
<gene>
    <name evidence="3" type="ORF">J2S02_004639</name>
</gene>
<dbReference type="SUPFAM" id="SSF46955">
    <property type="entry name" value="Putative DNA-binding domain"/>
    <property type="match status" value="1"/>
</dbReference>
<dbReference type="Proteomes" id="UP001232245">
    <property type="component" value="Unassembled WGS sequence"/>
</dbReference>
<dbReference type="PANTHER" id="PTHR30204">
    <property type="entry name" value="REDOX-CYCLING DRUG-SENSING TRANSCRIPTIONAL ACTIVATOR SOXR"/>
    <property type="match status" value="1"/>
</dbReference>
<dbReference type="PROSITE" id="PS00552">
    <property type="entry name" value="HTH_MERR_1"/>
    <property type="match status" value="1"/>
</dbReference>
<reference evidence="3 4" key="1">
    <citation type="submission" date="2023-07" db="EMBL/GenBank/DDBJ databases">
        <title>Genomic Encyclopedia of Type Strains, Phase IV (KMG-IV): sequencing the most valuable type-strain genomes for metagenomic binning, comparative biology and taxonomic classification.</title>
        <authorList>
            <person name="Goeker M."/>
        </authorList>
    </citation>
    <scope>NUCLEOTIDE SEQUENCE [LARGE SCALE GENOMIC DNA]</scope>
    <source>
        <strain evidence="3 4">DSM 17723</strain>
    </source>
</reference>
<dbReference type="InterPro" id="IPR000551">
    <property type="entry name" value="MerR-type_HTH_dom"/>
</dbReference>